<keyword evidence="2" id="KW-1185">Reference proteome</keyword>
<reference evidence="1 2" key="1">
    <citation type="journal article" date="2023" name="Hortic Res">
        <title>Pangenome of water caltrop reveals structural variations and asymmetric subgenome divergence after allopolyploidization.</title>
        <authorList>
            <person name="Zhang X."/>
            <person name="Chen Y."/>
            <person name="Wang L."/>
            <person name="Yuan Y."/>
            <person name="Fang M."/>
            <person name="Shi L."/>
            <person name="Lu R."/>
            <person name="Comes H.P."/>
            <person name="Ma Y."/>
            <person name="Chen Y."/>
            <person name="Huang G."/>
            <person name="Zhou Y."/>
            <person name="Zheng Z."/>
            <person name="Qiu Y."/>
        </authorList>
    </citation>
    <scope>NUCLEOTIDE SEQUENCE [LARGE SCALE GENOMIC DNA]</scope>
    <source>
        <tissue evidence="1">Roots</tissue>
    </source>
</reference>
<comment type="caution">
    <text evidence="1">The sequence shown here is derived from an EMBL/GenBank/DDBJ whole genome shotgun (WGS) entry which is preliminary data.</text>
</comment>
<sequence length="113" mass="13451">MEKDTARPSGRSPAAQILYITKQYKSLLNSCSLFFYFRLEKCRLLLARLLFSLYSQNTPDFSYSSCRQMECREKSRVFWSSYWERCGHGNPRTIRRERMAEQDMDPSIFLPVL</sequence>
<name>A0AAN7K0U3_9MYRT</name>
<dbReference type="EMBL" id="JAXIOK010000012">
    <property type="protein sequence ID" value="KAK4758745.1"/>
    <property type="molecule type" value="Genomic_DNA"/>
</dbReference>
<accession>A0AAN7K0U3</accession>
<organism evidence="1 2">
    <name type="scientific">Trapa incisa</name>
    <dbReference type="NCBI Taxonomy" id="236973"/>
    <lineage>
        <taxon>Eukaryota</taxon>
        <taxon>Viridiplantae</taxon>
        <taxon>Streptophyta</taxon>
        <taxon>Embryophyta</taxon>
        <taxon>Tracheophyta</taxon>
        <taxon>Spermatophyta</taxon>
        <taxon>Magnoliopsida</taxon>
        <taxon>eudicotyledons</taxon>
        <taxon>Gunneridae</taxon>
        <taxon>Pentapetalae</taxon>
        <taxon>rosids</taxon>
        <taxon>malvids</taxon>
        <taxon>Myrtales</taxon>
        <taxon>Lythraceae</taxon>
        <taxon>Trapa</taxon>
    </lineage>
</organism>
<proteinExistence type="predicted"/>
<evidence type="ECO:0000313" key="2">
    <source>
        <dbReference type="Proteomes" id="UP001345219"/>
    </source>
</evidence>
<protein>
    <submittedName>
        <fullName evidence="1">Uncharacterized protein</fullName>
    </submittedName>
</protein>
<dbReference type="AlphaFoldDB" id="A0AAN7K0U3"/>
<dbReference type="Proteomes" id="UP001345219">
    <property type="component" value="Chromosome 15"/>
</dbReference>
<gene>
    <name evidence="1" type="ORF">SAY87_020046</name>
</gene>
<evidence type="ECO:0000313" key="1">
    <source>
        <dbReference type="EMBL" id="KAK4758745.1"/>
    </source>
</evidence>